<protein>
    <submittedName>
        <fullName evidence="1">Rhamnan synthesis F family protein</fullName>
    </submittedName>
</protein>
<dbReference type="KEGG" id="fpz:LA55_1634"/>
<accession>A0A0B6CUU9</accession>
<dbReference type="InterPro" id="IPR007739">
    <property type="entry name" value="RgpF"/>
</dbReference>
<dbReference type="Proteomes" id="UP000031830">
    <property type="component" value="Chromosome"/>
</dbReference>
<dbReference type="RefSeq" id="WP_044526700.1">
    <property type="nucleotide sequence ID" value="NZ_CP009440.1"/>
</dbReference>
<proteinExistence type="predicted"/>
<name>A0A0B6CUU9_9GAMM</name>
<organism evidence="1 2">
    <name type="scientific">Francisella philomiragia</name>
    <dbReference type="NCBI Taxonomy" id="28110"/>
    <lineage>
        <taxon>Bacteria</taxon>
        <taxon>Pseudomonadati</taxon>
        <taxon>Pseudomonadota</taxon>
        <taxon>Gammaproteobacteria</taxon>
        <taxon>Thiotrichales</taxon>
        <taxon>Francisellaceae</taxon>
        <taxon>Francisella</taxon>
    </lineage>
</organism>
<evidence type="ECO:0000313" key="1">
    <source>
        <dbReference type="EMBL" id="AJI52630.1"/>
    </source>
</evidence>
<dbReference type="EMBL" id="CP009440">
    <property type="protein sequence ID" value="AJI52630.1"/>
    <property type="molecule type" value="Genomic_DNA"/>
</dbReference>
<dbReference type="Pfam" id="PF05045">
    <property type="entry name" value="RgpF"/>
    <property type="match status" value="1"/>
</dbReference>
<gene>
    <name evidence="1" type="ORF">LA55_1634</name>
</gene>
<reference evidence="1 2" key="1">
    <citation type="journal article" date="2015" name="Genome Announc.">
        <title>Genome sequencing of 18 francisella strains to aid in assay development and testing.</title>
        <authorList>
            <person name="Johnson S.L."/>
            <person name="Daligault H.E."/>
            <person name="Davenport K.W."/>
            <person name="Coyne S.R."/>
            <person name="Frey K.G."/>
            <person name="Koroleva G.I."/>
            <person name="Broomall S.M."/>
            <person name="Bishop-Lilly K.A."/>
            <person name="Bruce D.C."/>
            <person name="Chertkov O."/>
            <person name="Freitas T."/>
            <person name="Jaissle J."/>
            <person name="Ladner J.T."/>
            <person name="Rosenzweig C.N."/>
            <person name="Gibbons H.S."/>
            <person name="Palacios G.F."/>
            <person name="Redden C.L."/>
            <person name="Xu Y."/>
            <person name="Minogue T.D."/>
            <person name="Chain P.S."/>
        </authorList>
    </citation>
    <scope>NUCLEOTIDE SEQUENCE [LARGE SCALE GENOMIC DNA]</scope>
    <source>
        <strain evidence="1 2">GA01-2794</strain>
    </source>
</reference>
<sequence>MVVKNKKLGVFVRILRKLKPPKKGLIERSILHGKKEFCATKETIFIASYESSLTAESFLNLNLSEFLSEKYNVIHYVAQKSQSYKEYLDRCFLLVEADEYQGDMLHIGTVIDYLNKQYGIKIAIYNSLEVLPVLESANYVGVATLFMFQDHSLDKKDCLNKELFDLMLFADGIVLPSKTIQDSYLKQLMKFTLTEEAPKNMIVKQLPGCLSKDILYFDLNTVDNYKSISNQTKDYLNFLNEQINFFHKHNCENRLIVHTIKDSNAMNFDYMGNQFNTEDEAIYKHVMLYRKNIAYLGAVNPRPGFSNLKWQIENENDYFVPIYDALRKGRLATHACHVISSDAKYETIIFRGKIAVHLHLYYVDLSDEFASYFKNLPTGYDLYITTVSKDSEDYIKQKFSNCGATNVEICVVDNIGRDVGPMIFNLREKLYSGNYEVIGHFHTKKSLGNDKVIGDEWRKYLLDNLIGSHVNMILNLFKDKEMGLIFTDDNTFVDIGKNKTYIDNLCKILGLGDIEQTPVFPVGNMFWARTEAIRDFFELNKEGILQKEPLPVDGSYLHALERLTPYLVEKNGYKYTTIYTLGTSHRSEDKLGS</sequence>
<evidence type="ECO:0000313" key="2">
    <source>
        <dbReference type="Proteomes" id="UP000031830"/>
    </source>
</evidence>
<dbReference type="AlphaFoldDB" id="A0A0B6CUU9"/>
<dbReference type="OrthoDB" id="5906768at2"/>